<dbReference type="HOGENOM" id="CLU_1035925_0_0_1"/>
<dbReference type="InParanoid" id="D7U7Y6"/>
<proteinExistence type="predicted"/>
<accession>D7U7Y6</accession>
<reference evidence="2" key="1">
    <citation type="journal article" date="2007" name="Nature">
        <title>The grapevine genome sequence suggests ancestral hexaploidization in major angiosperm phyla.</title>
        <authorList>
            <consortium name="The French-Italian Public Consortium for Grapevine Genome Characterization."/>
            <person name="Jaillon O."/>
            <person name="Aury J.-M."/>
            <person name="Noel B."/>
            <person name="Policriti A."/>
            <person name="Clepet C."/>
            <person name="Casagrande A."/>
            <person name="Choisne N."/>
            <person name="Aubourg S."/>
            <person name="Vitulo N."/>
            <person name="Jubin C."/>
            <person name="Vezzi A."/>
            <person name="Legeai F."/>
            <person name="Hugueney P."/>
            <person name="Dasilva C."/>
            <person name="Horner D."/>
            <person name="Mica E."/>
            <person name="Jublot D."/>
            <person name="Poulain J."/>
            <person name="Bruyere C."/>
            <person name="Billault A."/>
            <person name="Segurens B."/>
            <person name="Gouyvenoux M."/>
            <person name="Ugarte E."/>
            <person name="Cattonaro F."/>
            <person name="Anthouard V."/>
            <person name="Vico V."/>
            <person name="Del Fabbro C."/>
            <person name="Alaux M."/>
            <person name="Di Gaspero G."/>
            <person name="Dumas V."/>
            <person name="Felice N."/>
            <person name="Paillard S."/>
            <person name="Juman I."/>
            <person name="Moroldo M."/>
            <person name="Scalabrin S."/>
            <person name="Canaguier A."/>
            <person name="Le Clainche I."/>
            <person name="Malacrida G."/>
            <person name="Durand E."/>
            <person name="Pesole G."/>
            <person name="Laucou V."/>
            <person name="Chatelet P."/>
            <person name="Merdinoglu D."/>
            <person name="Delledonne M."/>
            <person name="Pezzotti M."/>
            <person name="Lecharny A."/>
            <person name="Scarpelli C."/>
            <person name="Artiguenave F."/>
            <person name="Pe M.E."/>
            <person name="Valle G."/>
            <person name="Morgante M."/>
            <person name="Caboche M."/>
            <person name="Adam-Blondon A.-F."/>
            <person name="Weissenbach J."/>
            <person name="Quetier F."/>
            <person name="Wincker P."/>
        </authorList>
    </citation>
    <scope>NUCLEOTIDE SEQUENCE [LARGE SCALE GENOMIC DNA]</scope>
    <source>
        <strain evidence="2">cv. Pinot noir / PN40024</strain>
    </source>
</reference>
<dbReference type="AlphaFoldDB" id="D7U7Y6"/>
<keyword evidence="2" id="KW-1185">Reference proteome</keyword>
<dbReference type="InterPro" id="IPR032675">
    <property type="entry name" value="LRR_dom_sf"/>
</dbReference>
<protein>
    <submittedName>
        <fullName evidence="1">Uncharacterized protein</fullName>
    </submittedName>
</protein>
<name>D7U7Y6_VITVI</name>
<dbReference type="PANTHER" id="PTHR48065:SF75">
    <property type="entry name" value="LEUCINE-RICH REPEAT-CONTAINING N-TERMINAL PLANT-TYPE DOMAIN-CONTAINING PROTEIN"/>
    <property type="match status" value="1"/>
</dbReference>
<dbReference type="PaxDb" id="29760-VIT_15s0048g00160.t01"/>
<sequence length="269" mass="30880">MFSDLQKLQFRARFSPVQYGQYGVVPRVHLGRPRELLCARCNYSRSRQLRILISRSSMMNFLQMDFMGKMEISLDKLPIKRLDAIEENGVERFPTDVGYDDKWVSLIRRIDFAWAVEKDTKKQKVMVSSRTQNLYANICLIRHRLRWSQEKHSGMTNASVSPTLHPRQICRQLASLHELAIVDLSYNLLTGPIPEKLSNLSSLLNVSFNDVFGSIPLENIFRMMGSSAFVGNSKLCGEPLKPCADSEGIQLGFKMESKSKDKLKWVFLL</sequence>
<organism evidence="1 2">
    <name type="scientific">Vitis vinifera</name>
    <name type="common">Grape</name>
    <dbReference type="NCBI Taxonomy" id="29760"/>
    <lineage>
        <taxon>Eukaryota</taxon>
        <taxon>Viridiplantae</taxon>
        <taxon>Streptophyta</taxon>
        <taxon>Embryophyta</taxon>
        <taxon>Tracheophyta</taxon>
        <taxon>Spermatophyta</taxon>
        <taxon>Magnoliopsida</taxon>
        <taxon>eudicotyledons</taxon>
        <taxon>Gunneridae</taxon>
        <taxon>Pentapetalae</taxon>
        <taxon>rosids</taxon>
        <taxon>Vitales</taxon>
        <taxon>Vitaceae</taxon>
        <taxon>Viteae</taxon>
        <taxon>Vitis</taxon>
    </lineage>
</organism>
<evidence type="ECO:0000313" key="2">
    <source>
        <dbReference type="Proteomes" id="UP000009183"/>
    </source>
</evidence>
<gene>
    <name evidence="1" type="ordered locus">VIT_15s0048g00160</name>
</gene>
<dbReference type="PANTHER" id="PTHR48065">
    <property type="entry name" value="OS10G0469600 PROTEIN"/>
    <property type="match status" value="1"/>
</dbReference>
<dbReference type="EMBL" id="FN596739">
    <property type="protein sequence ID" value="CBI38915.3"/>
    <property type="molecule type" value="Genomic_DNA"/>
</dbReference>
<dbReference type="OrthoDB" id="1750579at2759"/>
<dbReference type="SUPFAM" id="SSF52058">
    <property type="entry name" value="L domain-like"/>
    <property type="match status" value="1"/>
</dbReference>
<dbReference type="Gramene" id="Vitis15g00870.t01">
    <property type="protein sequence ID" value="Vitis15g00870.t01.CDS"/>
    <property type="gene ID" value="Vitis15g00870"/>
</dbReference>
<dbReference type="Proteomes" id="UP000009183">
    <property type="component" value="Chromosome 15"/>
</dbReference>
<dbReference type="Gene3D" id="3.80.10.10">
    <property type="entry name" value="Ribonuclease Inhibitor"/>
    <property type="match status" value="1"/>
</dbReference>
<evidence type="ECO:0000313" key="1">
    <source>
        <dbReference type="EMBL" id="CBI38915.3"/>
    </source>
</evidence>